<dbReference type="EMBL" id="MU276177">
    <property type="protein sequence ID" value="KAI0040667.1"/>
    <property type="molecule type" value="Genomic_DNA"/>
</dbReference>
<proteinExistence type="predicted"/>
<reference evidence="1" key="1">
    <citation type="submission" date="2021-02" db="EMBL/GenBank/DDBJ databases">
        <authorList>
            <consortium name="DOE Joint Genome Institute"/>
            <person name="Ahrendt S."/>
            <person name="Looney B.P."/>
            <person name="Miyauchi S."/>
            <person name="Morin E."/>
            <person name="Drula E."/>
            <person name="Courty P.E."/>
            <person name="Chicoki N."/>
            <person name="Fauchery L."/>
            <person name="Kohler A."/>
            <person name="Kuo A."/>
            <person name="Labutti K."/>
            <person name="Pangilinan J."/>
            <person name="Lipzen A."/>
            <person name="Riley R."/>
            <person name="Andreopoulos W."/>
            <person name="He G."/>
            <person name="Johnson J."/>
            <person name="Barry K.W."/>
            <person name="Grigoriev I.V."/>
            <person name="Nagy L."/>
            <person name="Hibbett D."/>
            <person name="Henrissat B."/>
            <person name="Matheny P.B."/>
            <person name="Labbe J."/>
            <person name="Martin F."/>
        </authorList>
    </citation>
    <scope>NUCLEOTIDE SEQUENCE</scope>
    <source>
        <strain evidence="1">FP105234-sp</strain>
    </source>
</reference>
<protein>
    <submittedName>
        <fullName evidence="1">Uncharacterized protein</fullName>
    </submittedName>
</protein>
<dbReference type="Proteomes" id="UP000814033">
    <property type="component" value="Unassembled WGS sequence"/>
</dbReference>
<evidence type="ECO:0000313" key="2">
    <source>
        <dbReference type="Proteomes" id="UP000814033"/>
    </source>
</evidence>
<sequence length="199" mass="22970">MILSFFWQTIGRSRHCQHRSSHKSLGLDYERACKLRTIINADVSEADRCVDHVLFIFAQSAYTQVHSSCGEYQRRRHACPSCRHRCLARAAKCRQMLAQRAAILRDRSVSDHNSLPCRTYCRFDDVWTTVCPWYTYLHAFLLATYRYHRAGARPRPTHNFPRSYPLNLVCQSVGVLPVHIVAAFGLRSIGRRMSIAVSN</sequence>
<organism evidence="1 2">
    <name type="scientific">Auriscalpium vulgare</name>
    <dbReference type="NCBI Taxonomy" id="40419"/>
    <lineage>
        <taxon>Eukaryota</taxon>
        <taxon>Fungi</taxon>
        <taxon>Dikarya</taxon>
        <taxon>Basidiomycota</taxon>
        <taxon>Agaricomycotina</taxon>
        <taxon>Agaricomycetes</taxon>
        <taxon>Russulales</taxon>
        <taxon>Auriscalpiaceae</taxon>
        <taxon>Auriscalpium</taxon>
    </lineage>
</organism>
<gene>
    <name evidence="1" type="ORF">FA95DRAFT_850302</name>
</gene>
<comment type="caution">
    <text evidence="1">The sequence shown here is derived from an EMBL/GenBank/DDBJ whole genome shotgun (WGS) entry which is preliminary data.</text>
</comment>
<reference evidence="1" key="2">
    <citation type="journal article" date="2022" name="New Phytol.">
        <title>Evolutionary transition to the ectomycorrhizal habit in the genomes of a hyperdiverse lineage of mushroom-forming fungi.</title>
        <authorList>
            <person name="Looney B."/>
            <person name="Miyauchi S."/>
            <person name="Morin E."/>
            <person name="Drula E."/>
            <person name="Courty P.E."/>
            <person name="Kohler A."/>
            <person name="Kuo A."/>
            <person name="LaButti K."/>
            <person name="Pangilinan J."/>
            <person name="Lipzen A."/>
            <person name="Riley R."/>
            <person name="Andreopoulos W."/>
            <person name="He G."/>
            <person name="Johnson J."/>
            <person name="Nolan M."/>
            <person name="Tritt A."/>
            <person name="Barry K.W."/>
            <person name="Grigoriev I.V."/>
            <person name="Nagy L.G."/>
            <person name="Hibbett D."/>
            <person name="Henrissat B."/>
            <person name="Matheny P.B."/>
            <person name="Labbe J."/>
            <person name="Martin F.M."/>
        </authorList>
    </citation>
    <scope>NUCLEOTIDE SEQUENCE</scope>
    <source>
        <strain evidence="1">FP105234-sp</strain>
    </source>
</reference>
<evidence type="ECO:0000313" key="1">
    <source>
        <dbReference type="EMBL" id="KAI0040667.1"/>
    </source>
</evidence>
<keyword evidence="2" id="KW-1185">Reference proteome</keyword>
<accession>A0ACB8R9W3</accession>
<name>A0ACB8R9W3_9AGAM</name>